<feature type="region of interest" description="Disordered" evidence="2">
    <location>
        <begin position="1475"/>
        <end position="2089"/>
    </location>
</feature>
<feature type="compositionally biased region" description="Basic and acidic residues" evidence="2">
    <location>
        <begin position="1475"/>
        <end position="1502"/>
    </location>
</feature>
<feature type="compositionally biased region" description="Basic and acidic residues" evidence="2">
    <location>
        <begin position="1301"/>
        <end position="1313"/>
    </location>
</feature>
<feature type="coiled-coil region" evidence="1">
    <location>
        <begin position="289"/>
        <end position="362"/>
    </location>
</feature>
<dbReference type="SUPFAM" id="SSF57997">
    <property type="entry name" value="Tropomyosin"/>
    <property type="match status" value="1"/>
</dbReference>
<name>A0A517LH45_9PEZI</name>
<keyword evidence="1" id="KW-0175">Coiled coil</keyword>
<dbReference type="STRING" id="50376.A0A517LH45"/>
<dbReference type="OrthoDB" id="3939017at2759"/>
<reference evidence="3 4" key="1">
    <citation type="submission" date="2019-07" db="EMBL/GenBank/DDBJ databases">
        <title>Finished genome of Venturia effusa.</title>
        <authorList>
            <person name="Young C.A."/>
            <person name="Cox M.P."/>
            <person name="Ganley A.R.D."/>
            <person name="David W.J."/>
        </authorList>
    </citation>
    <scope>NUCLEOTIDE SEQUENCE [LARGE SCALE GENOMIC DNA]</scope>
    <source>
        <strain evidence="4">albino</strain>
    </source>
</reference>
<evidence type="ECO:0000256" key="2">
    <source>
        <dbReference type="SAM" id="MobiDB-lite"/>
    </source>
</evidence>
<gene>
    <name evidence="3" type="ORF">FKW77_004835</name>
</gene>
<feature type="compositionally biased region" description="Basic and acidic residues" evidence="2">
    <location>
        <begin position="1681"/>
        <end position="1691"/>
    </location>
</feature>
<feature type="compositionally biased region" description="Polar residues" evidence="2">
    <location>
        <begin position="2011"/>
        <end position="2022"/>
    </location>
</feature>
<evidence type="ECO:0000313" key="4">
    <source>
        <dbReference type="Proteomes" id="UP000316270"/>
    </source>
</evidence>
<feature type="compositionally biased region" description="Polar residues" evidence="2">
    <location>
        <begin position="239"/>
        <end position="248"/>
    </location>
</feature>
<feature type="compositionally biased region" description="Basic and acidic residues" evidence="2">
    <location>
        <begin position="1637"/>
        <end position="1655"/>
    </location>
</feature>
<dbReference type="PANTHER" id="PTHR45615">
    <property type="entry name" value="MYOSIN HEAVY CHAIN, NON-MUSCLE"/>
    <property type="match status" value="1"/>
</dbReference>
<feature type="compositionally biased region" description="Basic and acidic residues" evidence="2">
    <location>
        <begin position="1347"/>
        <end position="1357"/>
    </location>
</feature>
<feature type="region of interest" description="Disordered" evidence="2">
    <location>
        <begin position="1"/>
        <end position="149"/>
    </location>
</feature>
<feature type="compositionally biased region" description="Basic and acidic residues" evidence="2">
    <location>
        <begin position="1438"/>
        <end position="1447"/>
    </location>
</feature>
<feature type="compositionally biased region" description="Polar residues" evidence="2">
    <location>
        <begin position="706"/>
        <end position="722"/>
    </location>
</feature>
<sequence length="2089" mass="228654">MLPWHWFSSKSSATEVEPGVVDAQSAEPLPATSSIEHELPIDRTETNKNNKSQGYNKSGEETGTINTPPPTLEEQLAAARDRMKRSSMVAEALSSDMDRPRASMPEQQLRGTTSSGAPSSLDTEPGSKRRHSRHNSVEARPGAPRRSSSVKNVFNAYYKIFGGKPPSKPPASEQPVDETARLRRMVRRYERQLEEASNTIMLQDKVLAKWESKVKNLKSDDSVLESSPRGLDSLEGTHFESSSSDPVNRLANIQESSREMLADFASLEEGGEQTKRKPVQANPSTIAEVLRLTKELQAAQANVESLTKELEAAQATVQEQLVKHAELQQQNSQSLESAVQSRQELETEVQSIRAELEVVKSAHSETLTFLETVKRTLSEEQASHLETASELRETQARLAEKSQLILLHETTLSDKDAERDALLAGHETTLSQTNQDLAVAREKIVYLETQVDTISKEYQDAKTALEAAQSDLEVAKSGVSNAALERDAVKADFDKVSADYEVKSKEHQEIRSALETAQSELHQCKSIAESAKMEAATLQEQLTSLQKELEDTKVSLESANSRIAELLAAAELHESAKEDVEKFSAEIEELKQELGSHKASRAEIDEQLRSLQSNVDQHVASKDELQKNLDDHIAAKSLLERELEDHVTAKTALQAELDNHVASKAELQRSLDDNANAKSILQAELEDHVAAKSLLQKELDDQVASKSSLQQELENNMSTVSSLRKELEDHVSSKSILQQELETHINSLSVLQKQLEDHATTQAALEKQLEQLPTVQAELEAAQAKISELQTGSDDQVRALQADVDAHVKSKADLEAELEHFSNLKSEHDVALAKLAELEAKTADNQAQLVSANARIAELMTDVENHAVVQSEHASALSQLAESKQQVDAHAARIDELNKEIEGHAAVKADLENAQVKVADLTKLVDAHGSVESELELYKEQVAALSKAAEKHDATKADLESHREQVATLSKAIEDHQAKEAELDSHREQVATLSKAVEGHEVVRKELDSHREQVAALLKAAEEHSVVEAELESHREQVATLSKAVEEHESVLNELESHREQVATLSKAVEEHAMVKADLETHREKVATLSKAVEDNAAVKAELETHRQRVAELTEAVENHESVKSELGSARTRLADLEKDVEAHKADKETISEQLASAEAALVTATQSHEELSTKAKDAEERLRVAEKALQSSKEDHEANLASLSAKTTAMERLQEHNTLLQQELNAALDSERAAKLAIEDLRKKLKAIENKEAEKATIRQDSEIEKSQHSDAAVGAAAIGLAGAGAAGLVKDLADEDEVEANKAVREEKPEIVEEQNVDPGAEKESQSATHGDEEVEISSPPATSDVEKPALTREAAEEDSLTAPGSEQQSDDHVHASSEDEMTNILKDTEESPAEDKAVDLTRSQDTLYADEDDPQFAQVQSKDFVNQEDESSVLEELKSEKSDAPEFPVEELEQMLGAHDDDKVKAIDETAIKDEGQMLKEVENTKEDAKSDSESDHHPTMRAQEVDTIGNDVVTEEHDANTIDLSTAEDTSFAGAEADLPKTAMEEISMNKDDNSTSETAKSVDDENASVVPEKAHREEEPKTSAVHHSLKSELEPVTMDDIAVDNTNSALSEYHPPPSPVSVSSTKSKRKSVRWEDIESAKSSPFEEKFEMSGGLGVPWLLNGDRESVLSAEPDDALLKDVPEASRAESPQQEASSSVVDDEGVDEKFKDESGSPMHSAVSDIPISTDAPEISERSPDRFGFMLEPDQPARTTKQAMSDKVLDEPEEATPKSEDLEGDLLPISQPVGTFDEPSIEEIGVHAGPDLELSDNDDEHIASSNIQAAIPELSLSEADDEENSKKIHAGEASEEDHPEEKTSSEIPDDGESFREPASKTKQDENEKPQKKRRKGKSKGKGKVQQESTVLEKESSDDVDAGMEIPVLPGLPQIEPSTGIDLEKDDVAAEGRGGNEENDKDEASSQSSSVGVVETTGNDIKHNGTKGDQDGSAYHAREDEFKPKKTISDNPLPLTTANGSSDLPTLSRKPANRNFVDHHDDDETSRKEAPTTFTQDEELTTEVEEPAGKNQILIPKHDDDEAKLGGATGWL</sequence>
<feature type="region of interest" description="Disordered" evidence="2">
    <location>
        <begin position="217"/>
        <end position="248"/>
    </location>
</feature>
<protein>
    <submittedName>
        <fullName evidence="3">Uncharacterized protein</fullName>
    </submittedName>
</protein>
<feature type="compositionally biased region" description="Basic and acidic residues" evidence="2">
    <location>
        <begin position="1577"/>
        <end position="1586"/>
    </location>
</feature>
<organism evidence="3 4">
    <name type="scientific">Venturia effusa</name>
    <dbReference type="NCBI Taxonomy" id="50376"/>
    <lineage>
        <taxon>Eukaryota</taxon>
        <taxon>Fungi</taxon>
        <taxon>Dikarya</taxon>
        <taxon>Ascomycota</taxon>
        <taxon>Pezizomycotina</taxon>
        <taxon>Dothideomycetes</taxon>
        <taxon>Pleosporomycetidae</taxon>
        <taxon>Venturiales</taxon>
        <taxon>Venturiaceae</taxon>
        <taxon>Venturia</taxon>
    </lineage>
</organism>
<feature type="compositionally biased region" description="Basic and acidic residues" evidence="2">
    <location>
        <begin position="35"/>
        <end position="48"/>
    </location>
</feature>
<proteinExistence type="predicted"/>
<feature type="compositionally biased region" description="Basic and acidic residues" evidence="2">
    <location>
        <begin position="1389"/>
        <end position="1402"/>
    </location>
</feature>
<keyword evidence="4" id="KW-1185">Reference proteome</keyword>
<accession>A0A517LH45</accession>
<feature type="compositionally biased region" description="Basic and acidic residues" evidence="2">
    <location>
        <begin position="1939"/>
        <end position="1961"/>
    </location>
</feature>
<feature type="compositionally biased region" description="Basic and acidic residues" evidence="2">
    <location>
        <begin position="1870"/>
        <end position="1887"/>
    </location>
</feature>
<feature type="compositionally biased region" description="Basic and acidic residues" evidence="2">
    <location>
        <begin position="1765"/>
        <end position="1779"/>
    </location>
</feature>
<evidence type="ECO:0000313" key="3">
    <source>
        <dbReference type="EMBL" id="QDS74960.1"/>
    </source>
</evidence>
<feature type="coiled-coil region" evidence="1">
    <location>
        <begin position="514"/>
        <end position="670"/>
    </location>
</feature>
<feature type="compositionally biased region" description="Basic and acidic residues" evidence="2">
    <location>
        <begin position="1977"/>
        <end position="2005"/>
    </location>
</feature>
<feature type="compositionally biased region" description="Polar residues" evidence="2">
    <location>
        <begin position="105"/>
        <end position="122"/>
    </location>
</feature>
<feature type="compositionally biased region" description="Basic residues" evidence="2">
    <location>
        <begin position="1888"/>
        <end position="1900"/>
    </location>
</feature>
<feature type="compositionally biased region" description="Acidic residues" evidence="2">
    <location>
        <begin position="2053"/>
        <end position="2063"/>
    </location>
</feature>
<evidence type="ECO:0000256" key="1">
    <source>
        <dbReference type="SAM" id="Coils"/>
    </source>
</evidence>
<feature type="compositionally biased region" description="Basic and acidic residues" evidence="2">
    <location>
        <begin position="2033"/>
        <end position="2047"/>
    </location>
</feature>
<feature type="compositionally biased region" description="Polar residues" evidence="2">
    <location>
        <begin position="49"/>
        <end position="66"/>
    </location>
</feature>
<dbReference type="Proteomes" id="UP000316270">
    <property type="component" value="Chromosome 12"/>
</dbReference>
<feature type="coiled-coil region" evidence="1">
    <location>
        <begin position="880"/>
        <end position="1262"/>
    </location>
</feature>
<dbReference type="EMBL" id="CP042196">
    <property type="protein sequence ID" value="QDS74960.1"/>
    <property type="molecule type" value="Genomic_DNA"/>
</dbReference>
<feature type="compositionally biased region" description="Polar residues" evidence="2">
    <location>
        <begin position="1693"/>
        <end position="1703"/>
    </location>
</feature>
<feature type="compositionally biased region" description="Polar residues" evidence="2">
    <location>
        <begin position="1962"/>
        <end position="1976"/>
    </location>
</feature>
<dbReference type="PANTHER" id="PTHR45615:SF80">
    <property type="entry name" value="GRIP DOMAIN-CONTAINING PROTEIN"/>
    <property type="match status" value="1"/>
</dbReference>
<feature type="region of interest" description="Disordered" evidence="2">
    <location>
        <begin position="1299"/>
        <end position="1450"/>
    </location>
</feature>
<feature type="region of interest" description="Disordered" evidence="2">
    <location>
        <begin position="706"/>
        <end position="725"/>
    </location>
</feature>